<dbReference type="EMBL" id="JAHKPD010000007">
    <property type="protein sequence ID" value="MBU2949494.1"/>
    <property type="molecule type" value="Genomic_DNA"/>
</dbReference>
<sequence length="505" mass="56567">MKKYIYKIALFALVTTAWNCDSYLDVNHDPDVLEETDSPEIILPSAQASLGNNLMGWDFGFAGGFWNEYWTQTYTASQFKTLCEYEETGFSNQYTGLTAGTLSDLDMIKKLSGSADNQGYYYIAEALSIYTWQVMTDIWGDIPYSEALQGNTIKSPVFDPAESIYADLINRVDDLLAIDNSTFSIRSQYDFIYEGDMDAWKKFVASLKLKLMLRQSETTGYNNGQVLAFVNSNSFLTSSAKIAGSYWDDSAEGKRHPMREYEAGGASYLSTNVIGCKTFVDYLNVNSDPRLDALFTAPSSGHQGAFFGDFDSKADSNSNGTTDDQEDYSEPIFKGDMDLMIMSDWEVYFYLAEVYTRASDMTNAKAYYDMAVEASLAQNDITDNSILTSGYATWTNGSIEDGIKMIAMQKWVANANYQHIESFLERNRTKYPSVSEMDIKADRQNAFLNFPVGQLTISVNGRDKTNGFLPAAPVYPSNVLNSNVNSPGQKVNLLEKIWWNKKAGK</sequence>
<dbReference type="Proteomes" id="UP001647509">
    <property type="component" value="Unassembled WGS sequence"/>
</dbReference>
<organism evidence="1 2">
    <name type="scientific">Pseudotamlana agarivorans</name>
    <dbReference type="NCBI Taxonomy" id="481183"/>
    <lineage>
        <taxon>Bacteria</taxon>
        <taxon>Pseudomonadati</taxon>
        <taxon>Bacteroidota</taxon>
        <taxon>Flavobacteriia</taxon>
        <taxon>Flavobacteriales</taxon>
        <taxon>Flavobacteriaceae</taxon>
        <taxon>Pseudotamlana</taxon>
    </lineage>
</organism>
<evidence type="ECO:0000313" key="2">
    <source>
        <dbReference type="Proteomes" id="UP001647509"/>
    </source>
</evidence>
<proteinExistence type="predicted"/>
<name>A0ACC5U5A0_9FLAO</name>
<keyword evidence="2" id="KW-1185">Reference proteome</keyword>
<gene>
    <name evidence="1" type="ORF">KO493_02150</name>
</gene>
<keyword evidence="1" id="KW-0449">Lipoprotein</keyword>
<reference evidence="1" key="1">
    <citation type="submission" date="2021-05" db="EMBL/GenBank/DDBJ databases">
        <title>Draft genomes of bacteria isolated from model marine particles.</title>
        <authorList>
            <person name="Datta M.S."/>
            <person name="Schwartzman J.A."/>
            <person name="Enke T.N."/>
            <person name="Saavedra J."/>
            <person name="Cermak N."/>
            <person name="Cordero O.X."/>
        </authorList>
    </citation>
    <scope>NUCLEOTIDE SEQUENCE</scope>
    <source>
        <strain evidence="1">I2M19</strain>
    </source>
</reference>
<evidence type="ECO:0000313" key="1">
    <source>
        <dbReference type="EMBL" id="MBU2949494.1"/>
    </source>
</evidence>
<protein>
    <submittedName>
        <fullName evidence="1">SusD/RagB family nutrient-binding outer membrane lipoprotein</fullName>
    </submittedName>
</protein>
<comment type="caution">
    <text evidence="1">The sequence shown here is derived from an EMBL/GenBank/DDBJ whole genome shotgun (WGS) entry which is preliminary data.</text>
</comment>
<accession>A0ACC5U5A0</accession>